<dbReference type="SUPFAM" id="SSF57850">
    <property type="entry name" value="RING/U-box"/>
    <property type="match status" value="1"/>
</dbReference>
<keyword evidence="2 4" id="KW-0863">Zinc-finger</keyword>
<evidence type="ECO:0000256" key="2">
    <source>
        <dbReference type="ARBA" id="ARBA00022771"/>
    </source>
</evidence>
<dbReference type="Pfam" id="PF13639">
    <property type="entry name" value="zf-RING_2"/>
    <property type="match status" value="1"/>
</dbReference>
<dbReference type="AlphaFoldDB" id="A0A8H5BGZ1"/>
<evidence type="ECO:0000313" key="8">
    <source>
        <dbReference type="Proteomes" id="UP000567179"/>
    </source>
</evidence>
<dbReference type="SMART" id="SM00184">
    <property type="entry name" value="RING"/>
    <property type="match status" value="1"/>
</dbReference>
<dbReference type="Proteomes" id="UP000567179">
    <property type="component" value="Unassembled WGS sequence"/>
</dbReference>
<dbReference type="PANTHER" id="PTHR10131:SF94">
    <property type="entry name" value="TNF RECEPTOR-ASSOCIATED FACTOR 4"/>
    <property type="match status" value="1"/>
</dbReference>
<keyword evidence="8" id="KW-1185">Reference proteome</keyword>
<dbReference type="OrthoDB" id="1630758at2759"/>
<dbReference type="PROSITE" id="PS00518">
    <property type="entry name" value="ZF_RING_1"/>
    <property type="match status" value="1"/>
</dbReference>
<dbReference type="InterPro" id="IPR017907">
    <property type="entry name" value="Znf_RING_CS"/>
</dbReference>
<organism evidence="7 8">
    <name type="scientific">Psilocybe cf. subviscida</name>
    <dbReference type="NCBI Taxonomy" id="2480587"/>
    <lineage>
        <taxon>Eukaryota</taxon>
        <taxon>Fungi</taxon>
        <taxon>Dikarya</taxon>
        <taxon>Basidiomycota</taxon>
        <taxon>Agaricomycotina</taxon>
        <taxon>Agaricomycetes</taxon>
        <taxon>Agaricomycetidae</taxon>
        <taxon>Agaricales</taxon>
        <taxon>Agaricineae</taxon>
        <taxon>Strophariaceae</taxon>
        <taxon>Psilocybe</taxon>
    </lineage>
</organism>
<dbReference type="GO" id="GO:0008270">
    <property type="term" value="F:zinc ion binding"/>
    <property type="evidence" value="ECO:0007669"/>
    <property type="project" value="UniProtKB-KW"/>
</dbReference>
<evidence type="ECO:0000256" key="1">
    <source>
        <dbReference type="ARBA" id="ARBA00022723"/>
    </source>
</evidence>
<feature type="compositionally biased region" description="Basic and acidic residues" evidence="5">
    <location>
        <begin position="145"/>
        <end position="163"/>
    </location>
</feature>
<feature type="compositionally biased region" description="Low complexity" evidence="5">
    <location>
        <begin position="288"/>
        <end position="298"/>
    </location>
</feature>
<dbReference type="EMBL" id="JAACJJ010000028">
    <property type="protein sequence ID" value="KAF5322696.1"/>
    <property type="molecule type" value="Genomic_DNA"/>
</dbReference>
<feature type="region of interest" description="Disordered" evidence="5">
    <location>
        <begin position="492"/>
        <end position="517"/>
    </location>
</feature>
<reference evidence="7 8" key="1">
    <citation type="journal article" date="2020" name="ISME J.">
        <title>Uncovering the hidden diversity of litter-decomposition mechanisms in mushroom-forming fungi.</title>
        <authorList>
            <person name="Floudas D."/>
            <person name="Bentzer J."/>
            <person name="Ahren D."/>
            <person name="Johansson T."/>
            <person name="Persson P."/>
            <person name="Tunlid A."/>
        </authorList>
    </citation>
    <scope>NUCLEOTIDE SEQUENCE [LARGE SCALE GENOMIC DNA]</scope>
    <source>
        <strain evidence="7 8">CBS 101986</strain>
    </source>
</reference>
<dbReference type="InterPro" id="IPR001841">
    <property type="entry name" value="Znf_RING"/>
</dbReference>
<feature type="compositionally biased region" description="Basic and acidic residues" evidence="5">
    <location>
        <begin position="307"/>
        <end position="323"/>
    </location>
</feature>
<dbReference type="PROSITE" id="PS50089">
    <property type="entry name" value="ZF_RING_2"/>
    <property type="match status" value="1"/>
</dbReference>
<dbReference type="SUPFAM" id="SSF49599">
    <property type="entry name" value="TRAF domain-like"/>
    <property type="match status" value="1"/>
</dbReference>
<evidence type="ECO:0000256" key="5">
    <source>
        <dbReference type="SAM" id="MobiDB-lite"/>
    </source>
</evidence>
<feature type="region of interest" description="Disordered" evidence="5">
    <location>
        <begin position="142"/>
        <end position="187"/>
    </location>
</feature>
<evidence type="ECO:0000259" key="6">
    <source>
        <dbReference type="PROSITE" id="PS50089"/>
    </source>
</evidence>
<proteinExistence type="predicted"/>
<protein>
    <recommendedName>
        <fullName evidence="6">RING-type domain-containing protein</fullName>
    </recommendedName>
</protein>
<feature type="domain" description="RING-type" evidence="6">
    <location>
        <begin position="16"/>
        <end position="55"/>
    </location>
</feature>
<dbReference type="InterPro" id="IPR013083">
    <property type="entry name" value="Znf_RING/FYVE/PHD"/>
</dbReference>
<evidence type="ECO:0000256" key="4">
    <source>
        <dbReference type="PROSITE-ProRule" id="PRU00175"/>
    </source>
</evidence>
<dbReference type="PANTHER" id="PTHR10131">
    <property type="entry name" value="TNF RECEPTOR ASSOCIATED FACTOR"/>
    <property type="match status" value="1"/>
</dbReference>
<keyword evidence="1" id="KW-0479">Metal-binding</keyword>
<keyword evidence="3" id="KW-0862">Zinc</keyword>
<sequence>MSLYNYVDTPNANLICCICRAPFTDPATSLTCSHTFCGDCIARALSHSPTCPVDRTPLRPTDLVPANPIVRSLVDELVVECVYRGEGCSYTAQRQIMPQHLRDACLFAEVTCEETLPGDEDDDERLCNKRIRRKDLLGHRRKVHGREEATENVQEGREGEHVQQEGAGEAGSDGVHVNSKTEDHEETNYCPHTSLGCPYTGPLSPSQHLLYCPYESLKGFFSLNAAKTAADTSKIALLTEQNLILRHKVDTLEGTLQVLKREMGATKQALGPWFRSAYASTPHGTSRSAGAGPSSPGSDVNMSASGSRRDAHAYQHESRRSIGDMHTGAGMRMTPAGHDTTGIGEIFADRLASYFPSLPGTDTPGQPQLQLQQHALAGPPTSASTNANFIAPLDLSSPLEGTLGGLHASIGGLAAGVDALGRRSELALANETLRMGEEMMSVRAQMHGLRMQVHGMMMDRNAAFGGGFGAGGVAGGVGFINHMGVNNVAAGPSAPPREEGQFRMGMGFVGPPSITKL</sequence>
<feature type="region of interest" description="Disordered" evidence="5">
    <location>
        <begin position="281"/>
        <end position="338"/>
    </location>
</feature>
<evidence type="ECO:0000313" key="7">
    <source>
        <dbReference type="EMBL" id="KAF5322696.1"/>
    </source>
</evidence>
<comment type="caution">
    <text evidence="7">The sequence shown here is derived from an EMBL/GenBank/DDBJ whole genome shotgun (WGS) entry which is preliminary data.</text>
</comment>
<accession>A0A8H5BGZ1</accession>
<gene>
    <name evidence="7" type="ORF">D9619_001554</name>
</gene>
<evidence type="ECO:0000256" key="3">
    <source>
        <dbReference type="ARBA" id="ARBA00022833"/>
    </source>
</evidence>
<name>A0A8H5BGZ1_9AGAR</name>
<dbReference type="Gene3D" id="3.30.40.10">
    <property type="entry name" value="Zinc/RING finger domain, C3HC4 (zinc finger)"/>
    <property type="match status" value="1"/>
</dbReference>